<organism evidence="2 3">
    <name type="scientific">Renibacterium salmoninarum (strain ATCC 33209 / DSM 20767 / JCM 11484 / NBRC 15589 / NCIMB 2235)</name>
    <dbReference type="NCBI Taxonomy" id="288705"/>
    <lineage>
        <taxon>Bacteria</taxon>
        <taxon>Bacillati</taxon>
        <taxon>Actinomycetota</taxon>
        <taxon>Actinomycetes</taxon>
        <taxon>Micrococcales</taxon>
        <taxon>Micrococcaceae</taxon>
        <taxon>Renibacterium</taxon>
    </lineage>
</organism>
<proteinExistence type="predicted"/>
<reference evidence="3" key="1">
    <citation type="journal article" date="2008" name="J. Bacteriol.">
        <title>Genome sequence of the fish pathogen Renibacterium salmoninarum suggests reductive evolution away from an environmental Arthrobacter ancestor.</title>
        <authorList>
            <person name="Wiens G.D."/>
            <person name="Rockey D.D."/>
            <person name="Wu Z."/>
            <person name="Chang J."/>
            <person name="Levy R."/>
            <person name="Crane S."/>
            <person name="Chen D.S."/>
            <person name="Capri G.R."/>
            <person name="Burnett J.R."/>
            <person name="Sudheesh P.S."/>
            <person name="Schipma M.J."/>
            <person name="Burd H."/>
            <person name="Bhattacharyya A."/>
            <person name="Rhodes L.D."/>
            <person name="Kaul R."/>
            <person name="Strom M.S."/>
        </authorList>
    </citation>
    <scope>NUCLEOTIDE SEQUENCE [LARGE SCALE GENOMIC DNA]</scope>
    <source>
        <strain evidence="3">ATCC 33209 / DSM 20767 / JCM 11484 / NBRC 15589 / NCIMB 2235</strain>
    </source>
</reference>
<dbReference type="RefSeq" id="WP_012246738.1">
    <property type="nucleotide sequence ID" value="NC_010168.1"/>
</dbReference>
<gene>
    <name evidence="2" type="ordered locus">RSal33209_3392</name>
</gene>
<dbReference type="HOGENOM" id="CLU_2737219_0_0_11"/>
<keyword evidence="3" id="KW-1185">Reference proteome</keyword>
<name>A9WV81_RENSM</name>
<keyword evidence="1" id="KW-1133">Transmembrane helix</keyword>
<evidence type="ECO:0000313" key="2">
    <source>
        <dbReference type="EMBL" id="ABY25102.1"/>
    </source>
</evidence>
<accession>A9WV81</accession>
<protein>
    <submittedName>
        <fullName evidence="2">Uncharacterized protein</fullName>
    </submittedName>
</protein>
<keyword evidence="1" id="KW-0812">Transmembrane</keyword>
<keyword evidence="1" id="KW-0472">Membrane</keyword>
<feature type="transmembrane region" description="Helical" evidence="1">
    <location>
        <begin position="32"/>
        <end position="60"/>
    </location>
</feature>
<evidence type="ECO:0000313" key="3">
    <source>
        <dbReference type="Proteomes" id="UP000002007"/>
    </source>
</evidence>
<sequence>MRASGNIFFFVWLLIVRPQCTALTNVAMPAAVLIVLSVFAPYSLQITAAVLVVLVALLTVHTAPRRTMHLA</sequence>
<dbReference type="AlphaFoldDB" id="A9WV81"/>
<dbReference type="EMBL" id="CP000910">
    <property type="protein sequence ID" value="ABY25102.1"/>
    <property type="molecule type" value="Genomic_DNA"/>
</dbReference>
<dbReference type="Proteomes" id="UP000002007">
    <property type="component" value="Chromosome"/>
</dbReference>
<dbReference type="KEGG" id="rsa:RSal33209_3392"/>
<evidence type="ECO:0000256" key="1">
    <source>
        <dbReference type="SAM" id="Phobius"/>
    </source>
</evidence>